<comment type="function">
    <text evidence="1">Required for genome encapsidation. Forms ribonucleoprotein complexes along with TGB1 helicase and viral RNA.</text>
</comment>
<dbReference type="RefSeq" id="YP_010804985.1">
    <property type="nucleotide sequence ID" value="NC_077096.1"/>
</dbReference>
<evidence type="ECO:0000256" key="5">
    <source>
        <dbReference type="ARBA" id="ARBA00022497"/>
    </source>
</evidence>
<keyword evidence="7" id="KW-0946">Virion</keyword>
<evidence type="ECO:0000313" key="12">
    <source>
        <dbReference type="EMBL" id="QVY47454.1"/>
    </source>
</evidence>
<evidence type="ECO:0000256" key="1">
    <source>
        <dbReference type="ARBA" id="ARBA00004032"/>
    </source>
</evidence>
<evidence type="ECO:0000256" key="10">
    <source>
        <dbReference type="SAM" id="MobiDB-lite"/>
    </source>
</evidence>
<dbReference type="PRINTS" id="PR00232">
    <property type="entry name" value="POTXCARLCOAT"/>
</dbReference>
<dbReference type="Proteomes" id="UP001162094">
    <property type="component" value="Segment"/>
</dbReference>
<feature type="compositionally biased region" description="Low complexity" evidence="10">
    <location>
        <begin position="8"/>
        <end position="19"/>
    </location>
</feature>
<evidence type="ECO:0000256" key="3">
    <source>
        <dbReference type="ARBA" id="ARBA00007202"/>
    </source>
</evidence>
<gene>
    <name evidence="12" type="primary">CP</name>
</gene>
<dbReference type="InterPro" id="IPR013569">
    <property type="entry name" value="Carlavirus_coat_N"/>
</dbReference>
<dbReference type="Pfam" id="PF00286">
    <property type="entry name" value="Flexi_CP"/>
    <property type="match status" value="1"/>
</dbReference>
<evidence type="ECO:0000256" key="4">
    <source>
        <dbReference type="ARBA" id="ARBA00018091"/>
    </source>
</evidence>
<comment type="similarity">
    <text evidence="3">Belongs to the potexviruses coat protein family.</text>
</comment>
<reference evidence="12" key="1">
    <citation type="journal article" date="2021" name="Arch. Virol.">
        <title>Novel viruses associated with plants of the family Amaryllidaceae in South Africa.</title>
        <authorList>
            <person name="Read D.A."/>
            <person name="Roberts R."/>
            <person name="Swanevelder D."/>
            <person name="Pietersen G."/>
            <person name="Thompson G.D."/>
        </authorList>
    </citation>
    <scope>NUCLEOTIDE SEQUENCE</scope>
    <source>
        <strain evidence="12">Stellenbosch</strain>
    </source>
</reference>
<organism evidence="12 13">
    <name type="scientific">Agapanthus carlavirus B</name>
    <dbReference type="NCBI Taxonomy" id="2838076"/>
    <lineage>
        <taxon>Viruses</taxon>
        <taxon>Riboviria</taxon>
        <taxon>Orthornavirae</taxon>
        <taxon>Kitrinoviricota</taxon>
        <taxon>Alsuviricetes</taxon>
        <taxon>Tymovirales</taxon>
        <taxon>Betaflexiviridae</taxon>
        <taxon>Quinvirinae</taxon>
        <taxon>Carlavirus</taxon>
        <taxon>Carlavirus betagapanthi</taxon>
        <taxon>Carlavirus AgCVB</taxon>
    </lineage>
</organism>
<keyword evidence="13" id="KW-1185">Reference proteome</keyword>
<evidence type="ECO:0000259" key="11">
    <source>
        <dbReference type="PROSITE" id="PS00418"/>
    </source>
</evidence>
<evidence type="ECO:0000256" key="8">
    <source>
        <dbReference type="ARBA" id="ARBA00023274"/>
    </source>
</evidence>
<evidence type="ECO:0000256" key="7">
    <source>
        <dbReference type="ARBA" id="ARBA00022844"/>
    </source>
</evidence>
<evidence type="ECO:0000256" key="6">
    <source>
        <dbReference type="ARBA" id="ARBA00022561"/>
    </source>
</evidence>
<keyword evidence="6 12" id="KW-0167">Capsid protein</keyword>
<comment type="subcellular location">
    <subcellularLocation>
        <location evidence="2">Virion</location>
    </subcellularLocation>
</comment>
<evidence type="ECO:0000256" key="9">
    <source>
        <dbReference type="ARBA" id="ARBA00031336"/>
    </source>
</evidence>
<dbReference type="InterPro" id="IPR000052">
    <property type="entry name" value="Pltvir_coat"/>
</dbReference>
<dbReference type="GO" id="GO:0019029">
    <property type="term" value="C:helical viral capsid"/>
    <property type="evidence" value="ECO:0007669"/>
    <property type="project" value="UniProtKB-KW"/>
</dbReference>
<evidence type="ECO:0000313" key="13">
    <source>
        <dbReference type="Proteomes" id="UP001162094"/>
    </source>
</evidence>
<dbReference type="GeneID" id="80543828"/>
<evidence type="ECO:0000256" key="2">
    <source>
        <dbReference type="ARBA" id="ARBA00004328"/>
    </source>
</evidence>
<dbReference type="KEGG" id="vg:80543828"/>
<proteinExistence type="inferred from homology"/>
<keyword evidence="5" id="KW-1139">Helical capsid protein</keyword>
<protein>
    <recommendedName>
        <fullName evidence="4">Capsid protein</fullName>
    </recommendedName>
    <alternativeName>
        <fullName evidence="9">Coat protein</fullName>
    </alternativeName>
</protein>
<dbReference type="PROSITE" id="PS00418">
    <property type="entry name" value="POTEX_CARLAVIRUS_COAT"/>
    <property type="match status" value="1"/>
</dbReference>
<keyword evidence="8" id="KW-0687">Ribonucleoprotein</keyword>
<feature type="region of interest" description="Disordered" evidence="10">
    <location>
        <begin position="1"/>
        <end position="32"/>
    </location>
</feature>
<dbReference type="Pfam" id="PF08358">
    <property type="entry name" value="Flexi_CP_N"/>
    <property type="match status" value="1"/>
</dbReference>
<sequence>MSSDPEGSQQQRRQSSTERQAAELTDEELRGIDDNKLEERFAKLKEALLRDMRNRSIQNVSSEIGRPKLQPMDSVRPDTSNPLTMPTVDLLLTMGWRAVSTAVATTEEIFQIATKLQALGVPMEHVTRVLWDISVYCASAGSSDKMDPSGVIEFRGGSIMRDSVVATIKQYTTLRKLCRAYAPIVWNHMLVNEQPPANWQAKGFTENTKYAAFDFFDYVKNPASIKPLEGLIRSPTQEEEIANATHRQLAIDRNSRNDRYANNCIEVTGGLYGCTKKRTLRENHCD</sequence>
<name>A0A8E7PEB2_9VIRU</name>
<dbReference type="GO" id="GO:1990904">
    <property type="term" value="C:ribonucleoprotein complex"/>
    <property type="evidence" value="ECO:0007669"/>
    <property type="project" value="UniProtKB-KW"/>
</dbReference>
<dbReference type="GO" id="GO:0005198">
    <property type="term" value="F:structural molecule activity"/>
    <property type="evidence" value="ECO:0007669"/>
    <property type="project" value="InterPro"/>
</dbReference>
<dbReference type="EMBL" id="MW303999">
    <property type="protein sequence ID" value="QVY47454.1"/>
    <property type="molecule type" value="Genomic_RNA"/>
</dbReference>
<accession>A0A8E7PEB2</accession>
<feature type="domain" description="Potexviruses and carlaviruses coat protein" evidence="11">
    <location>
        <begin position="209"/>
        <end position="224"/>
    </location>
</feature>